<reference evidence="1 2" key="1">
    <citation type="submission" date="2014-06" db="EMBL/GenBank/DDBJ databases">
        <title>Evolutionary Origins and Diversification of the Mycorrhizal Mutualists.</title>
        <authorList>
            <consortium name="DOE Joint Genome Institute"/>
            <consortium name="Mycorrhizal Genomics Consortium"/>
            <person name="Kohler A."/>
            <person name="Kuo A."/>
            <person name="Nagy L.G."/>
            <person name="Floudas D."/>
            <person name="Copeland A."/>
            <person name="Barry K.W."/>
            <person name="Cichocki N."/>
            <person name="Veneault-Fourrey C."/>
            <person name="LaButti K."/>
            <person name="Lindquist E.A."/>
            <person name="Lipzen A."/>
            <person name="Lundell T."/>
            <person name="Morin E."/>
            <person name="Murat C."/>
            <person name="Riley R."/>
            <person name="Ohm R."/>
            <person name="Sun H."/>
            <person name="Tunlid A."/>
            <person name="Henrissat B."/>
            <person name="Grigoriev I.V."/>
            <person name="Hibbett D.S."/>
            <person name="Martin F."/>
        </authorList>
    </citation>
    <scope>NUCLEOTIDE SEQUENCE [LARGE SCALE GENOMIC DNA]</scope>
    <source>
        <strain evidence="1 2">SS14</strain>
    </source>
</reference>
<protein>
    <submittedName>
        <fullName evidence="1">Unplaced genomic scaffold SPHSTscaffold_41, whole genome shotgun sequence</fullName>
    </submittedName>
</protein>
<accession>A0A0C9VCG1</accession>
<dbReference type="InterPro" id="IPR040521">
    <property type="entry name" value="KDZ"/>
</dbReference>
<dbReference type="Pfam" id="PF18758">
    <property type="entry name" value="KDZ"/>
    <property type="match status" value="1"/>
</dbReference>
<dbReference type="Proteomes" id="UP000054279">
    <property type="component" value="Unassembled WGS sequence"/>
</dbReference>
<name>A0A0C9VCG1_SPHS4</name>
<sequence>MHFDFVLTHVLSDILARGIKYIVVSYNIACKYHINFRKHLVNKDCPLMTLDKRDTPKTMDLIWLGPKFHLASHIDGCADKVSFNRMPNVG</sequence>
<dbReference type="HOGENOM" id="CLU_2442288_0_0_1"/>
<evidence type="ECO:0000313" key="1">
    <source>
        <dbReference type="EMBL" id="KIJ44659.1"/>
    </source>
</evidence>
<dbReference type="AlphaFoldDB" id="A0A0C9VCG1"/>
<gene>
    <name evidence="1" type="ORF">M422DRAFT_167900</name>
</gene>
<organism evidence="1 2">
    <name type="scientific">Sphaerobolus stellatus (strain SS14)</name>
    <dbReference type="NCBI Taxonomy" id="990650"/>
    <lineage>
        <taxon>Eukaryota</taxon>
        <taxon>Fungi</taxon>
        <taxon>Dikarya</taxon>
        <taxon>Basidiomycota</taxon>
        <taxon>Agaricomycotina</taxon>
        <taxon>Agaricomycetes</taxon>
        <taxon>Phallomycetidae</taxon>
        <taxon>Geastrales</taxon>
        <taxon>Sphaerobolaceae</taxon>
        <taxon>Sphaerobolus</taxon>
    </lineage>
</organism>
<keyword evidence="2" id="KW-1185">Reference proteome</keyword>
<proteinExistence type="predicted"/>
<evidence type="ECO:0000313" key="2">
    <source>
        <dbReference type="Proteomes" id="UP000054279"/>
    </source>
</evidence>
<dbReference type="EMBL" id="KN837116">
    <property type="protein sequence ID" value="KIJ44659.1"/>
    <property type="molecule type" value="Genomic_DNA"/>
</dbReference>